<reference evidence="3 4" key="1">
    <citation type="submission" date="2020-03" db="EMBL/GenBank/DDBJ databases">
        <title>Genomic Encyclopedia of Type Strains, Phase IV (KMG-IV): sequencing the most valuable type-strain genomes for metagenomic binning, comparative biology and taxonomic classification.</title>
        <authorList>
            <person name="Goeker M."/>
        </authorList>
    </citation>
    <scope>NUCLEOTIDE SEQUENCE [LARGE SCALE GENOMIC DNA]</scope>
    <source>
        <strain evidence="3 4">DSM 16846</strain>
    </source>
</reference>
<evidence type="ECO:0000313" key="3">
    <source>
        <dbReference type="EMBL" id="NJC06116.1"/>
    </source>
</evidence>
<evidence type="ECO:0008006" key="5">
    <source>
        <dbReference type="Google" id="ProtNLM"/>
    </source>
</evidence>
<evidence type="ECO:0000256" key="1">
    <source>
        <dbReference type="SAM" id="MobiDB-lite"/>
    </source>
</evidence>
<name>A0A7X5Y9Q5_9SPHN</name>
<keyword evidence="4" id="KW-1185">Reference proteome</keyword>
<organism evidence="3 4">
    <name type="scientific">Sphingomonas kaistensis</name>
    <dbReference type="NCBI Taxonomy" id="298708"/>
    <lineage>
        <taxon>Bacteria</taxon>
        <taxon>Pseudomonadati</taxon>
        <taxon>Pseudomonadota</taxon>
        <taxon>Alphaproteobacteria</taxon>
        <taxon>Sphingomonadales</taxon>
        <taxon>Sphingomonadaceae</taxon>
        <taxon>Sphingomonas</taxon>
    </lineage>
</organism>
<feature type="transmembrane region" description="Helical" evidence="2">
    <location>
        <begin position="342"/>
        <end position="362"/>
    </location>
</feature>
<feature type="transmembrane region" description="Helical" evidence="2">
    <location>
        <begin position="156"/>
        <end position="183"/>
    </location>
</feature>
<feature type="transmembrane region" description="Helical" evidence="2">
    <location>
        <begin position="249"/>
        <end position="268"/>
    </location>
</feature>
<dbReference type="Proteomes" id="UP000558192">
    <property type="component" value="Unassembled WGS sequence"/>
</dbReference>
<comment type="caution">
    <text evidence="3">The sequence shown here is derived from an EMBL/GenBank/DDBJ whole genome shotgun (WGS) entry which is preliminary data.</text>
</comment>
<evidence type="ECO:0000313" key="4">
    <source>
        <dbReference type="Proteomes" id="UP000558192"/>
    </source>
</evidence>
<gene>
    <name evidence="3" type="ORF">GGQ97_001909</name>
</gene>
<keyword evidence="2" id="KW-1133">Transmembrane helix</keyword>
<sequence length="501" mass="53627">MHVAALAVLVGSWVAASMRLTVEPDEAWILLSTAETWGVQVPRTIATGLPTITTGGLHLITHGILALLSLDVLAHRMITIAASIALLFLGFRIFRAAGNDHGLALAGTVLLAATPGILLQASLALGEVMAFALLLASAAHWTWRGRNSASAALVTGLLFSLACATRINLLAGLGAFLLFVAVFHPGDWAKLRRAALALVVALVVNGAMTALHYWFGGGGLGEREAALLGAATGARTVRNLPYLLETFEVANQHFPFLLAGGIALVWLFRRTNPRSDEGVRANDLAALLIAVGGVMALAWLVRAPIPHLRYLWPATACLWTGGILVLLDWVNSQQKRQPRTMLHLLVAFAFVGSLASNVRALIVSDSSILAYQFMGMSPRYAAPHQAMGLDFMFQRKQAQMVANLPPSARIEALALETSMPIVLLSGRPLYSLDHAPKSNGGRFIVTTSADYRIWSPGPQFSQWRATHTRELFAAGGNALLQVDPSAPPAPQDRRSVGGHTW</sequence>
<protein>
    <recommendedName>
        <fullName evidence="5">Glycosyltransferase RgtA/B/C/D-like domain-containing protein</fullName>
    </recommendedName>
</protein>
<feature type="transmembrane region" description="Helical" evidence="2">
    <location>
        <begin position="284"/>
        <end position="305"/>
    </location>
</feature>
<keyword evidence="2" id="KW-0812">Transmembrane</keyword>
<proteinExistence type="predicted"/>
<accession>A0A7X5Y9Q5</accession>
<feature type="transmembrane region" description="Helical" evidence="2">
    <location>
        <begin position="103"/>
        <end position="136"/>
    </location>
</feature>
<dbReference type="EMBL" id="JAATJC010000001">
    <property type="protein sequence ID" value="NJC06116.1"/>
    <property type="molecule type" value="Genomic_DNA"/>
</dbReference>
<feature type="transmembrane region" description="Helical" evidence="2">
    <location>
        <begin position="311"/>
        <end position="330"/>
    </location>
</feature>
<feature type="transmembrane region" description="Helical" evidence="2">
    <location>
        <begin position="195"/>
        <end position="215"/>
    </location>
</feature>
<keyword evidence="2" id="KW-0472">Membrane</keyword>
<evidence type="ECO:0000256" key="2">
    <source>
        <dbReference type="SAM" id="Phobius"/>
    </source>
</evidence>
<feature type="region of interest" description="Disordered" evidence="1">
    <location>
        <begin position="482"/>
        <end position="501"/>
    </location>
</feature>
<feature type="transmembrane region" description="Helical" evidence="2">
    <location>
        <begin position="73"/>
        <end position="91"/>
    </location>
</feature>
<dbReference type="AlphaFoldDB" id="A0A7X5Y9Q5"/>
<dbReference type="RefSeq" id="WP_168069101.1">
    <property type="nucleotide sequence ID" value="NZ_JAATJC010000001.1"/>
</dbReference>